<evidence type="ECO:0000313" key="3">
    <source>
        <dbReference type="Proteomes" id="UP001370758"/>
    </source>
</evidence>
<reference evidence="2 3" key="1">
    <citation type="submission" date="2023-08" db="EMBL/GenBank/DDBJ databases">
        <authorList>
            <person name="Palmer J.M."/>
        </authorList>
    </citation>
    <scope>NUCLEOTIDE SEQUENCE [LARGE SCALE GENOMIC DNA]</scope>
    <source>
        <strain evidence="2 3">TWF481</strain>
    </source>
</reference>
<comment type="caution">
    <text evidence="2">The sequence shown here is derived from an EMBL/GenBank/DDBJ whole genome shotgun (WGS) entry which is preliminary data.</text>
</comment>
<feature type="compositionally biased region" description="Polar residues" evidence="1">
    <location>
        <begin position="51"/>
        <end position="65"/>
    </location>
</feature>
<feature type="region of interest" description="Disordered" evidence="1">
    <location>
        <begin position="1"/>
        <end position="133"/>
    </location>
</feature>
<name>A0AAV9WGX4_9PEZI</name>
<sequence>MLRLGGSQVLLTNRDVTRTLNPKRTRRPPTYLYTKGKQPLRSSAYPASTIPHINTSRPSTSSQSGLAAVQTGRAPSMSSAPMRPSSPDWSTSSDTEFSSLSSSSSSSESNMPEQPTPNPSTDGAGDDAMANLLREMGPGPYRQVISLETIDSFPFLPYRPAPSLMFRIYEDPVPPTTSPVGGVQPFDSYEDLDFEPFPYLGSSYDYDTEYEYFYGDEEDYENMDDNAWYTGGADHMDGNENEQEDDDEEEVIILNEMMWDPDTMLVAELQARLPPQGHGVRVVTPELEFFRSPSPE</sequence>
<proteinExistence type="predicted"/>
<keyword evidence="3" id="KW-1185">Reference proteome</keyword>
<evidence type="ECO:0000313" key="2">
    <source>
        <dbReference type="EMBL" id="KAK6507384.1"/>
    </source>
</evidence>
<dbReference type="AlphaFoldDB" id="A0AAV9WGX4"/>
<gene>
    <name evidence="2" type="ORF">TWF481_005819</name>
</gene>
<dbReference type="Proteomes" id="UP001370758">
    <property type="component" value="Unassembled WGS sequence"/>
</dbReference>
<evidence type="ECO:0000256" key="1">
    <source>
        <dbReference type="SAM" id="MobiDB-lite"/>
    </source>
</evidence>
<protein>
    <recommendedName>
        <fullName evidence="4">Transcription factor Iwr1 domain-containing protein</fullName>
    </recommendedName>
</protein>
<feature type="compositionally biased region" description="Low complexity" evidence="1">
    <location>
        <begin position="73"/>
        <end position="109"/>
    </location>
</feature>
<dbReference type="EMBL" id="JAVHJL010000003">
    <property type="protein sequence ID" value="KAK6507384.1"/>
    <property type="molecule type" value="Genomic_DNA"/>
</dbReference>
<accession>A0AAV9WGX4</accession>
<evidence type="ECO:0008006" key="4">
    <source>
        <dbReference type="Google" id="ProtNLM"/>
    </source>
</evidence>
<organism evidence="2 3">
    <name type="scientific">Arthrobotrys musiformis</name>
    <dbReference type="NCBI Taxonomy" id="47236"/>
    <lineage>
        <taxon>Eukaryota</taxon>
        <taxon>Fungi</taxon>
        <taxon>Dikarya</taxon>
        <taxon>Ascomycota</taxon>
        <taxon>Pezizomycotina</taxon>
        <taxon>Orbiliomycetes</taxon>
        <taxon>Orbiliales</taxon>
        <taxon>Orbiliaceae</taxon>
        <taxon>Arthrobotrys</taxon>
    </lineage>
</organism>